<gene>
    <name evidence="1" type="ORF">LIER_43421</name>
</gene>
<keyword evidence="2" id="KW-1185">Reference proteome</keyword>
<accession>A0AAV3Q3U2</accession>
<comment type="caution">
    <text evidence="1">The sequence shown here is derived from an EMBL/GenBank/DDBJ whole genome shotgun (WGS) entry which is preliminary data.</text>
</comment>
<evidence type="ECO:0000313" key="2">
    <source>
        <dbReference type="Proteomes" id="UP001454036"/>
    </source>
</evidence>
<proteinExistence type="predicted"/>
<protein>
    <submittedName>
        <fullName evidence="1">Uncharacterized protein</fullName>
    </submittedName>
</protein>
<dbReference type="EMBL" id="BAABME010035055">
    <property type="protein sequence ID" value="GAA0157891.1"/>
    <property type="molecule type" value="Genomic_DNA"/>
</dbReference>
<evidence type="ECO:0000313" key="1">
    <source>
        <dbReference type="EMBL" id="GAA0157891.1"/>
    </source>
</evidence>
<reference evidence="1 2" key="1">
    <citation type="submission" date="2024-01" db="EMBL/GenBank/DDBJ databases">
        <title>The complete chloroplast genome sequence of Lithospermum erythrorhizon: insights into the phylogenetic relationship among Boraginaceae species and the maternal lineages of purple gromwells.</title>
        <authorList>
            <person name="Okada T."/>
            <person name="Watanabe K."/>
        </authorList>
    </citation>
    <scope>NUCLEOTIDE SEQUENCE [LARGE SCALE GENOMIC DNA]</scope>
</reference>
<dbReference type="Proteomes" id="UP001454036">
    <property type="component" value="Unassembled WGS sequence"/>
</dbReference>
<organism evidence="1 2">
    <name type="scientific">Lithospermum erythrorhizon</name>
    <name type="common">Purple gromwell</name>
    <name type="synonym">Lithospermum officinale var. erythrorhizon</name>
    <dbReference type="NCBI Taxonomy" id="34254"/>
    <lineage>
        <taxon>Eukaryota</taxon>
        <taxon>Viridiplantae</taxon>
        <taxon>Streptophyta</taxon>
        <taxon>Embryophyta</taxon>
        <taxon>Tracheophyta</taxon>
        <taxon>Spermatophyta</taxon>
        <taxon>Magnoliopsida</taxon>
        <taxon>eudicotyledons</taxon>
        <taxon>Gunneridae</taxon>
        <taxon>Pentapetalae</taxon>
        <taxon>asterids</taxon>
        <taxon>lamiids</taxon>
        <taxon>Boraginales</taxon>
        <taxon>Boraginaceae</taxon>
        <taxon>Boraginoideae</taxon>
        <taxon>Lithospermeae</taxon>
        <taxon>Lithospermum</taxon>
    </lineage>
</organism>
<name>A0AAV3Q3U2_LITER</name>
<sequence>MDIYAQTFPNSVTGAALDGYMELPANSIDSYATTVEAFIAKYNSSITNKQDERPLMDLEQRPCNHGKLKKPLILDTPLTKDELTRVVNKPIDLENL</sequence>
<dbReference type="AlphaFoldDB" id="A0AAV3Q3U2"/>